<sequence>MQYDFDKRKILAKISEEEYPKRNYFFDENGYVYSCENYTSEWTKSTKIYTYDEQKRLCKELSITERNDVYGQTVDSVQVNYTFTPEGFWSQKEIIKSSKRVDKDKNGNYKDPVFNVVKGTTLYLDIKKDDEGNIIEYKEKTPNGKINVEKRSIVYY</sequence>
<accession>A0ABV9K4H5</accession>
<reference evidence="2" key="1">
    <citation type="journal article" date="2019" name="Int. J. Syst. Evol. Microbiol.">
        <title>The Global Catalogue of Microorganisms (GCM) 10K type strain sequencing project: providing services to taxonomists for standard genome sequencing and annotation.</title>
        <authorList>
            <consortium name="The Broad Institute Genomics Platform"/>
            <consortium name="The Broad Institute Genome Sequencing Center for Infectious Disease"/>
            <person name="Wu L."/>
            <person name="Ma J."/>
        </authorList>
    </citation>
    <scope>NUCLEOTIDE SEQUENCE [LARGE SCALE GENOMIC DNA]</scope>
    <source>
        <strain evidence="2">CGMCC 4.7357</strain>
    </source>
</reference>
<dbReference type="RefSeq" id="WP_380076799.1">
    <property type="nucleotide sequence ID" value="NZ_JBHSGO010000003.1"/>
</dbReference>
<evidence type="ECO:0000313" key="1">
    <source>
        <dbReference type="EMBL" id="MFC4665035.1"/>
    </source>
</evidence>
<comment type="caution">
    <text evidence="1">The sequence shown here is derived from an EMBL/GenBank/DDBJ whole genome shotgun (WGS) entry which is preliminary data.</text>
</comment>
<dbReference type="EMBL" id="JBHSGO010000003">
    <property type="protein sequence ID" value="MFC4665035.1"/>
    <property type="molecule type" value="Genomic_DNA"/>
</dbReference>
<keyword evidence="2" id="KW-1185">Reference proteome</keyword>
<gene>
    <name evidence="1" type="ORF">ACFO3G_00085</name>
</gene>
<organism evidence="1 2">
    <name type="scientific">Falsiporphyromonas endometrii</name>
    <dbReference type="NCBI Taxonomy" id="1387297"/>
    <lineage>
        <taxon>Bacteria</taxon>
        <taxon>Pseudomonadati</taxon>
        <taxon>Bacteroidota</taxon>
        <taxon>Bacteroidia</taxon>
        <taxon>Bacteroidales</taxon>
        <taxon>Porphyromonadaceae</taxon>
        <taxon>Falsiporphyromonas</taxon>
    </lineage>
</organism>
<proteinExistence type="predicted"/>
<protein>
    <submittedName>
        <fullName evidence="1">Uncharacterized protein</fullName>
    </submittedName>
</protein>
<dbReference type="Proteomes" id="UP001596020">
    <property type="component" value="Unassembled WGS sequence"/>
</dbReference>
<name>A0ABV9K4H5_9PORP</name>
<evidence type="ECO:0000313" key="2">
    <source>
        <dbReference type="Proteomes" id="UP001596020"/>
    </source>
</evidence>